<feature type="region of interest" description="Disordered" evidence="1">
    <location>
        <begin position="1"/>
        <end position="20"/>
    </location>
</feature>
<name>A0AAN9K198_CANGL</name>
<reference evidence="2 3" key="1">
    <citation type="submission" date="2024-01" db="EMBL/GenBank/DDBJ databases">
        <title>The genomes of 5 underutilized Papilionoideae crops provide insights into root nodulation and disease resistanc.</title>
        <authorList>
            <person name="Jiang F."/>
        </authorList>
    </citation>
    <scope>NUCLEOTIDE SEQUENCE [LARGE SCALE GENOMIC DNA]</scope>
    <source>
        <strain evidence="2">LVBAO_FW01</strain>
        <tissue evidence="2">Leaves</tissue>
    </source>
</reference>
<keyword evidence="3" id="KW-1185">Reference proteome</keyword>
<organism evidence="2 3">
    <name type="scientific">Canavalia gladiata</name>
    <name type="common">Sword bean</name>
    <name type="synonym">Dolichos gladiatus</name>
    <dbReference type="NCBI Taxonomy" id="3824"/>
    <lineage>
        <taxon>Eukaryota</taxon>
        <taxon>Viridiplantae</taxon>
        <taxon>Streptophyta</taxon>
        <taxon>Embryophyta</taxon>
        <taxon>Tracheophyta</taxon>
        <taxon>Spermatophyta</taxon>
        <taxon>Magnoliopsida</taxon>
        <taxon>eudicotyledons</taxon>
        <taxon>Gunneridae</taxon>
        <taxon>Pentapetalae</taxon>
        <taxon>rosids</taxon>
        <taxon>fabids</taxon>
        <taxon>Fabales</taxon>
        <taxon>Fabaceae</taxon>
        <taxon>Papilionoideae</taxon>
        <taxon>50 kb inversion clade</taxon>
        <taxon>NPAAA clade</taxon>
        <taxon>indigoferoid/millettioid clade</taxon>
        <taxon>Phaseoleae</taxon>
        <taxon>Canavalia</taxon>
    </lineage>
</organism>
<evidence type="ECO:0000313" key="3">
    <source>
        <dbReference type="Proteomes" id="UP001367508"/>
    </source>
</evidence>
<dbReference type="Proteomes" id="UP001367508">
    <property type="component" value="Unassembled WGS sequence"/>
</dbReference>
<evidence type="ECO:0000256" key="1">
    <source>
        <dbReference type="SAM" id="MobiDB-lite"/>
    </source>
</evidence>
<dbReference type="AlphaFoldDB" id="A0AAN9K198"/>
<proteinExistence type="predicted"/>
<comment type="caution">
    <text evidence="2">The sequence shown here is derived from an EMBL/GenBank/DDBJ whole genome shotgun (WGS) entry which is preliminary data.</text>
</comment>
<evidence type="ECO:0000313" key="2">
    <source>
        <dbReference type="EMBL" id="KAK7308053.1"/>
    </source>
</evidence>
<gene>
    <name evidence="2" type="ORF">VNO77_41644</name>
</gene>
<sequence>MSGHGCVNQRQRESAKLIPPPQQMIHSRQLHWKKGNYGLYQLNSLDIIFLNLLKEIFYFRITNSIPQIRAKPVKINKEN</sequence>
<accession>A0AAN9K198</accession>
<protein>
    <submittedName>
        <fullName evidence="2">Uncharacterized protein</fullName>
    </submittedName>
</protein>
<dbReference type="EMBL" id="JAYMYQ010000010">
    <property type="protein sequence ID" value="KAK7308053.1"/>
    <property type="molecule type" value="Genomic_DNA"/>
</dbReference>